<gene>
    <name evidence="2" type="ORF">PROFFT_A_06620</name>
</gene>
<reference evidence="2" key="1">
    <citation type="submission" date="2020-10" db="EMBL/GenBank/DDBJ databases">
        <authorList>
            <person name="Szabo G."/>
        </authorList>
    </citation>
    <scope>NUCLEOTIDE SEQUENCE</scope>
    <source>
        <strain evidence="2">PROFFT</strain>
    </source>
</reference>
<proteinExistence type="predicted"/>
<protein>
    <submittedName>
        <fullName evidence="2">Uncharacterized protein</fullName>
    </submittedName>
</protein>
<keyword evidence="1" id="KW-1133">Transmembrane helix</keyword>
<feature type="transmembrane region" description="Helical" evidence="1">
    <location>
        <begin position="21"/>
        <end position="41"/>
    </location>
</feature>
<evidence type="ECO:0000256" key="1">
    <source>
        <dbReference type="SAM" id="Phobius"/>
    </source>
</evidence>
<dbReference type="EMBL" id="LR890047">
    <property type="protein sequence ID" value="CAD6512882.1"/>
    <property type="molecule type" value="Genomic_DNA"/>
</dbReference>
<dbReference type="AlphaFoldDB" id="A0A8E4H431"/>
<dbReference type="Proteomes" id="UP000683585">
    <property type="component" value="Chromosome"/>
</dbReference>
<evidence type="ECO:0000313" key="2">
    <source>
        <dbReference type="EMBL" id="CAD6512882.1"/>
    </source>
</evidence>
<dbReference type="KEGG" id="ptf:PROFFT_A_06620"/>
<keyword evidence="1" id="KW-0812">Transmembrane</keyword>
<sequence>MKFICILFNYNEQYRHQAEKIKDFVIFIILSCCLFCSYGLIHHPSDSSYLT</sequence>
<accession>A0A8E4H431</accession>
<keyword evidence="1" id="KW-0472">Membrane</keyword>
<evidence type="ECO:0000313" key="3">
    <source>
        <dbReference type="Proteomes" id="UP000683585"/>
    </source>
</evidence>
<organism evidence="2 3">
    <name type="scientific">Candidatus Profftia tarda</name>
    <dbReference type="NCBI Taxonomy" id="1177216"/>
    <lineage>
        <taxon>Bacteria</taxon>
        <taxon>Pseudomonadati</taxon>
        <taxon>Pseudomonadota</taxon>
        <taxon>Gammaproteobacteria</taxon>
        <taxon>Enterobacterales</taxon>
        <taxon>Enterobacteriaceae</taxon>
        <taxon>Candidatus Profftia</taxon>
    </lineage>
</organism>
<keyword evidence="3" id="KW-1185">Reference proteome</keyword>
<name>A0A8E4H431_9ENTR</name>